<feature type="transmembrane region" description="Helical" evidence="7">
    <location>
        <begin position="267"/>
        <end position="294"/>
    </location>
</feature>
<evidence type="ECO:0000256" key="2">
    <source>
        <dbReference type="ARBA" id="ARBA00022692"/>
    </source>
</evidence>
<feature type="transmembrane region" description="Helical" evidence="7">
    <location>
        <begin position="1059"/>
        <end position="1080"/>
    </location>
</feature>
<dbReference type="GO" id="GO:0005319">
    <property type="term" value="F:lipid transporter activity"/>
    <property type="evidence" value="ECO:0007669"/>
    <property type="project" value="TreeGrafter"/>
</dbReference>
<dbReference type="InterPro" id="IPR003593">
    <property type="entry name" value="AAA+_ATPase"/>
</dbReference>
<feature type="transmembrane region" description="Helical" evidence="7">
    <location>
        <begin position="1136"/>
        <end position="1159"/>
    </location>
</feature>
<dbReference type="Pfam" id="PF00005">
    <property type="entry name" value="ABC_tran"/>
    <property type="match status" value="2"/>
</dbReference>
<dbReference type="SUPFAM" id="SSF52540">
    <property type="entry name" value="P-loop containing nucleoside triphosphate hydrolases"/>
    <property type="match status" value="2"/>
</dbReference>
<dbReference type="GO" id="GO:0005524">
    <property type="term" value="F:ATP binding"/>
    <property type="evidence" value="ECO:0007669"/>
    <property type="project" value="UniProtKB-KW"/>
</dbReference>
<evidence type="ECO:0000313" key="10">
    <source>
        <dbReference type="Proteomes" id="UP001176961"/>
    </source>
</evidence>
<dbReference type="EMBL" id="CATQJL010000223">
    <property type="protein sequence ID" value="CAJ0596646.1"/>
    <property type="molecule type" value="Genomic_DNA"/>
</dbReference>
<proteinExistence type="predicted"/>
<dbReference type="GO" id="GO:0016887">
    <property type="term" value="F:ATP hydrolysis activity"/>
    <property type="evidence" value="ECO:0007669"/>
    <property type="project" value="InterPro"/>
</dbReference>
<dbReference type="InterPro" id="IPR013525">
    <property type="entry name" value="ABC2_TM"/>
</dbReference>
<accession>A0AA36M3S4</accession>
<dbReference type="Pfam" id="PF12698">
    <property type="entry name" value="ABC2_membrane_3"/>
    <property type="match status" value="2"/>
</dbReference>
<evidence type="ECO:0000256" key="6">
    <source>
        <dbReference type="ARBA" id="ARBA00023136"/>
    </source>
</evidence>
<gene>
    <name evidence="9" type="ORF">CYNAS_LOCUS8629</name>
</gene>
<keyword evidence="3" id="KW-0547">Nucleotide-binding</keyword>
<feature type="transmembrane region" description="Helical" evidence="7">
    <location>
        <begin position="890"/>
        <end position="910"/>
    </location>
</feature>
<comment type="subcellular location">
    <subcellularLocation>
        <location evidence="1">Membrane</location>
        <topology evidence="1">Multi-pass membrane protein</topology>
    </subcellularLocation>
</comment>
<evidence type="ECO:0000259" key="8">
    <source>
        <dbReference type="PROSITE" id="PS50893"/>
    </source>
</evidence>
<dbReference type="PANTHER" id="PTHR19229">
    <property type="entry name" value="ATP-BINDING CASSETTE TRANSPORTER SUBFAMILY A ABCA"/>
    <property type="match status" value="1"/>
</dbReference>
<feature type="transmembrane region" description="Helical" evidence="7">
    <location>
        <begin position="450"/>
        <end position="479"/>
    </location>
</feature>
<dbReference type="InterPro" id="IPR026082">
    <property type="entry name" value="ABCA"/>
</dbReference>
<feature type="transmembrane region" description="Helical" evidence="7">
    <location>
        <begin position="1165"/>
        <end position="1188"/>
    </location>
</feature>
<feature type="transmembrane region" description="Helical" evidence="7">
    <location>
        <begin position="1244"/>
        <end position="1263"/>
    </location>
</feature>
<reference evidence="9" key="1">
    <citation type="submission" date="2023-07" db="EMBL/GenBank/DDBJ databases">
        <authorList>
            <consortium name="CYATHOMIX"/>
        </authorList>
    </citation>
    <scope>NUCLEOTIDE SEQUENCE</scope>
    <source>
        <strain evidence="9">N/A</strain>
    </source>
</reference>
<evidence type="ECO:0000256" key="1">
    <source>
        <dbReference type="ARBA" id="ARBA00004141"/>
    </source>
</evidence>
<dbReference type="PROSITE" id="PS50893">
    <property type="entry name" value="ABC_TRANSPORTER_2"/>
    <property type="match status" value="2"/>
</dbReference>
<dbReference type="SMART" id="SM00382">
    <property type="entry name" value="AAA"/>
    <property type="match status" value="2"/>
</dbReference>
<organism evidence="9 10">
    <name type="scientific">Cylicocyclus nassatus</name>
    <name type="common">Nematode worm</name>
    <dbReference type="NCBI Taxonomy" id="53992"/>
    <lineage>
        <taxon>Eukaryota</taxon>
        <taxon>Metazoa</taxon>
        <taxon>Ecdysozoa</taxon>
        <taxon>Nematoda</taxon>
        <taxon>Chromadorea</taxon>
        <taxon>Rhabditida</taxon>
        <taxon>Rhabditina</taxon>
        <taxon>Rhabditomorpha</taxon>
        <taxon>Strongyloidea</taxon>
        <taxon>Strongylidae</taxon>
        <taxon>Cylicocyclus</taxon>
    </lineage>
</organism>
<keyword evidence="4" id="KW-0067">ATP-binding</keyword>
<dbReference type="GO" id="GO:0016020">
    <property type="term" value="C:membrane"/>
    <property type="evidence" value="ECO:0007669"/>
    <property type="project" value="UniProtKB-SubCell"/>
</dbReference>
<dbReference type="Gene3D" id="3.40.50.300">
    <property type="entry name" value="P-loop containing nucleotide triphosphate hydrolases"/>
    <property type="match status" value="2"/>
</dbReference>
<name>A0AA36M3S4_CYLNA</name>
<dbReference type="Proteomes" id="UP001176961">
    <property type="component" value="Unassembled WGS sequence"/>
</dbReference>
<dbReference type="CDD" id="cd03263">
    <property type="entry name" value="ABC_subfamily_A"/>
    <property type="match status" value="2"/>
</dbReference>
<sequence length="1630" mass="181964">MIPIYRIRATPQSSERPKDMVCDCFRQLWLLTCKNLILTGRSKIWTLFELILPILFTLPVIILIVKNGTIQLSPSKSFDAVPLDGGAADVPRAVGFVQAIRTRWCNRNQVYLAYYASEAARRNAKELMTNVTNRYSTTVFELTLKEFESEETLLDELRRDAPNSTLYGCSIHKYGGGVIFDRINVSENVLDYRILIPTPLTEDPWMLDQEWSDPFGADNDFNKIPGRPPYWSSAFLSLQYAIDSTFIERVSTEITPRDVRLRRMPDAAYNVNSIAAFLSIASYVWGLCAFVLVIHTAREIASERSTVKDFLSVMGLSTPMFYLSHVLYASVKCLFVLLVCSIPIATMLGPVNVALFLSVIILYGISAVVFSALISSIFRAPNTVLKVIIIIWVILVGAPLKAPKVDKIFYCTLWSLNPNAAFSYALKGIADYMNRGRVLTWWNIFEDGSFNFTVGAAILMLLFDIVWMSAATLFFDFFLSDQDFTLFKLPFGGSYLGSSGTRLDDVEGNNETDEGLLQTRAGISVNRLIKVWSSTGERAVDEMSMDAYVGQVTVLLGHNGAGKSTTFSVISGITAPTAGTVSIYDLDIRKQRNACRKRIGLCPQANALFDRLTVDEHLWFIHGLKGAAGSYKTEADQLLSQLKLDEKSDTLAMNLSGGQKRKLCVSMAVIGGSPVVLLDEPTAGMDPGARRDVESLLESIKVDRTVLLTTHYMDEAELLGDRVAIMAKGRVYCCGTPQFLKKRFGTGYVMTVVIQEKANAQDTASRLTEIASQYVRGASRGNVHGKQFEIILPKEQQHNFPELFEYLEKSRDALHISSFGLSLNTLEQVFLKVAEQTDPTAMIDFVDATISRSEELIQAQRVERHEGCALLCDQVEALFTKRLLYTIRNWPHLITQLLIPLGILLLIAYISGWTRKLNGDQERAFSLDSFGPSRIPVVIAQNSTIANVYMNMAISNPDAMVTQFGANDNLTKWIEDLPKQLPAPGLGAIFEKNSIEVLFNSRAYHSLPSSLNLVDNALLKAEGSGASSAAIHTRLHAYTPPATAATSSRYVTVGFVDSVMGPILVLALALLTSTFVMFLVEERVSKFAHQQTLTGISPVTFWVVSFVYDFLLYAFACTCFLSVFLFSGWMQGYLQFIILLFALYFWACVPFVYTVSFVFSSPSKANVLLIIWQLVAAFAAMLVLFLLSFQETIDRSLLEVIRSILLCFLPSFAIGNAVMTVGQSSSEKLPPHLLWEWSMLGKNLTFMFIFGCFSSLLFVLFQFKTVRFRWHQIWDLRYGRRNYGRVAHDEEDSAVREERTYVNESGDDMALEVKDLCKMYGRLRAVDGLTMGVRSRECFGLLGVNGAGKTTTFDILTGQSFATAGTARIDKRDVTEQIPIGYCPQFDALMLDLTGRESLEILARMHGFPEPKELAELVLHSVGMVDHADKLIRYYSGGQRRKISVGLALLAPTRIIILDEPTAGIDPKARREIWEVLSMMRDSSESALLLTSHSMDECEALCSRIAILQKGRMIAIGTSQQLKSRFGNSFTISMVAPNLESRSDVIEGVRRAFPRAVLKTPKESLTLSLKWQIPKSQTDRWSSLFREVQSLAASLGVVDFCVTQSSLEETFLRLSLENDDNESTISTSRW</sequence>
<protein>
    <recommendedName>
        <fullName evidence="8">ABC transporter domain-containing protein</fullName>
    </recommendedName>
</protein>
<feature type="transmembrane region" description="Helical" evidence="7">
    <location>
        <begin position="44"/>
        <end position="65"/>
    </location>
</feature>
<keyword evidence="5 7" id="KW-1133">Transmembrane helix</keyword>
<evidence type="ECO:0000313" key="9">
    <source>
        <dbReference type="EMBL" id="CAJ0596646.1"/>
    </source>
</evidence>
<keyword evidence="10" id="KW-1185">Reference proteome</keyword>
<dbReference type="FunFam" id="3.40.50.300:FF:000933">
    <property type="entry name" value="ABC transporter A family member 7"/>
    <property type="match status" value="1"/>
</dbReference>
<evidence type="ECO:0000256" key="3">
    <source>
        <dbReference type="ARBA" id="ARBA00022741"/>
    </source>
</evidence>
<feature type="transmembrane region" description="Helical" evidence="7">
    <location>
        <begin position="320"/>
        <end position="342"/>
    </location>
</feature>
<evidence type="ECO:0000256" key="7">
    <source>
        <dbReference type="SAM" id="Phobius"/>
    </source>
</evidence>
<feature type="transmembrane region" description="Helical" evidence="7">
    <location>
        <begin position="1110"/>
        <end position="1129"/>
    </location>
</feature>
<feature type="transmembrane region" description="Helical" evidence="7">
    <location>
        <begin position="409"/>
        <end position="430"/>
    </location>
</feature>
<dbReference type="GO" id="GO:0140359">
    <property type="term" value="F:ABC-type transporter activity"/>
    <property type="evidence" value="ECO:0007669"/>
    <property type="project" value="InterPro"/>
</dbReference>
<feature type="transmembrane region" description="Helical" evidence="7">
    <location>
        <begin position="354"/>
        <end position="378"/>
    </location>
</feature>
<dbReference type="InterPro" id="IPR003439">
    <property type="entry name" value="ABC_transporter-like_ATP-bd"/>
</dbReference>
<dbReference type="PANTHER" id="PTHR19229:SF271">
    <property type="entry name" value="ABC TRANSPORTER CED-7"/>
    <property type="match status" value="1"/>
</dbReference>
<dbReference type="FunFam" id="3.40.50.300:FF:001598">
    <property type="entry name" value="ABC transporter ced-7"/>
    <property type="match status" value="1"/>
</dbReference>
<evidence type="ECO:0000256" key="5">
    <source>
        <dbReference type="ARBA" id="ARBA00022989"/>
    </source>
</evidence>
<feature type="transmembrane region" description="Helical" evidence="7">
    <location>
        <begin position="384"/>
        <end position="402"/>
    </location>
</feature>
<dbReference type="PROSITE" id="PS00211">
    <property type="entry name" value="ABC_TRANSPORTER_1"/>
    <property type="match status" value="2"/>
</dbReference>
<feature type="domain" description="ABC transporter" evidence="8">
    <location>
        <begin position="523"/>
        <end position="753"/>
    </location>
</feature>
<keyword evidence="6 7" id="KW-0472">Membrane</keyword>
<dbReference type="InterPro" id="IPR027417">
    <property type="entry name" value="P-loop_NTPase"/>
</dbReference>
<comment type="caution">
    <text evidence="9">The sequence shown here is derived from an EMBL/GenBank/DDBJ whole genome shotgun (WGS) entry which is preliminary data.</text>
</comment>
<evidence type="ECO:0000256" key="4">
    <source>
        <dbReference type="ARBA" id="ARBA00022840"/>
    </source>
</evidence>
<dbReference type="InterPro" id="IPR017871">
    <property type="entry name" value="ABC_transporter-like_CS"/>
</dbReference>
<keyword evidence="2 7" id="KW-0812">Transmembrane</keyword>
<feature type="domain" description="ABC transporter" evidence="8">
    <location>
        <begin position="1311"/>
        <end position="1535"/>
    </location>
</feature>
<feature type="transmembrane region" description="Helical" evidence="7">
    <location>
        <begin position="1200"/>
        <end position="1224"/>
    </location>
</feature>